<name>A0A645EPZ3_9ZZZZ</name>
<keyword evidence="2" id="KW-0808">Transferase</keyword>
<keyword evidence="2" id="KW-0012">Acyltransferase</keyword>
<dbReference type="EC" id="2.3.1.157" evidence="2"/>
<evidence type="ECO:0000313" key="2">
    <source>
        <dbReference type="EMBL" id="MPN03516.1"/>
    </source>
</evidence>
<comment type="caution">
    <text evidence="2">The sequence shown here is derived from an EMBL/GenBank/DDBJ whole genome shotgun (WGS) entry which is preliminary data.</text>
</comment>
<sequence length="263" mass="29090">MPIEKYFVEEALQNYVEQGNQLNAIWIENDYDELVFPWDIRKANFNYCKNVVGNLNQSMIDDTASIDDSCLIEGNIIVGKNTIIRQNVIIEGNCIIGDHVIIEKNAVIQKNCVIGSGSKIQYSCKVVDHTVIGSNNKIGFTAEVAGVTFDGVAAVHNCEVFGVIGRKVDIAAGVQMAVMKFDDSLTKQKVNGRYYANEYTNSIFIGDYVRTGINNIFYPGIKVGCKSALGPGLIVSEDVESETLILVEQQKTIKPWGSNKYGW</sequence>
<accession>A0A645EPZ3</accession>
<proteinExistence type="predicted"/>
<reference evidence="2" key="1">
    <citation type="submission" date="2019-08" db="EMBL/GenBank/DDBJ databases">
        <authorList>
            <person name="Kucharzyk K."/>
            <person name="Murdoch R.W."/>
            <person name="Higgins S."/>
            <person name="Loffler F."/>
        </authorList>
    </citation>
    <scope>NUCLEOTIDE SEQUENCE</scope>
</reference>
<dbReference type="InterPro" id="IPR050179">
    <property type="entry name" value="Trans_hexapeptide_repeat"/>
</dbReference>
<dbReference type="EMBL" id="VSSQ01049438">
    <property type="protein sequence ID" value="MPN03516.1"/>
    <property type="molecule type" value="Genomic_DNA"/>
</dbReference>
<feature type="domain" description="Mannose-1-phosphate guanyltransferase C-terminal" evidence="1">
    <location>
        <begin position="57"/>
        <end position="139"/>
    </location>
</feature>
<dbReference type="Pfam" id="PF25087">
    <property type="entry name" value="GMPPB_C"/>
    <property type="match status" value="1"/>
</dbReference>
<evidence type="ECO:0000259" key="1">
    <source>
        <dbReference type="Pfam" id="PF25087"/>
    </source>
</evidence>
<organism evidence="2">
    <name type="scientific">bioreactor metagenome</name>
    <dbReference type="NCBI Taxonomy" id="1076179"/>
    <lineage>
        <taxon>unclassified sequences</taxon>
        <taxon>metagenomes</taxon>
        <taxon>ecological metagenomes</taxon>
    </lineage>
</organism>
<dbReference type="Gene3D" id="2.160.10.10">
    <property type="entry name" value="Hexapeptide repeat proteins"/>
    <property type="match status" value="1"/>
</dbReference>
<dbReference type="InterPro" id="IPR011004">
    <property type="entry name" value="Trimer_LpxA-like_sf"/>
</dbReference>
<dbReference type="InterPro" id="IPR056729">
    <property type="entry name" value="GMPPB_C"/>
</dbReference>
<dbReference type="PANTHER" id="PTHR43300">
    <property type="entry name" value="ACETYLTRANSFERASE"/>
    <property type="match status" value="1"/>
</dbReference>
<dbReference type="SUPFAM" id="SSF51161">
    <property type="entry name" value="Trimeric LpxA-like enzymes"/>
    <property type="match status" value="1"/>
</dbReference>
<protein>
    <submittedName>
        <fullName evidence="2">Bifunctional protein GlmU</fullName>
        <ecNumber evidence="2">2.3.1.157</ecNumber>
    </submittedName>
</protein>
<dbReference type="AlphaFoldDB" id="A0A645EPZ3"/>
<gene>
    <name evidence="2" type="primary">glmU_40</name>
    <name evidence="2" type="ORF">SDC9_150746</name>
</gene>
<dbReference type="GO" id="GO:0019134">
    <property type="term" value="F:glucosamine-1-phosphate N-acetyltransferase activity"/>
    <property type="evidence" value="ECO:0007669"/>
    <property type="project" value="UniProtKB-EC"/>
</dbReference>